<evidence type="ECO:0000313" key="1">
    <source>
        <dbReference type="EMBL" id="JAC81994.1"/>
    </source>
</evidence>
<name>A0A061SFZ7_9CHLO</name>
<protein>
    <submittedName>
        <fullName evidence="1">Uncharacterized protein</fullName>
    </submittedName>
</protein>
<gene>
    <name evidence="1" type="ORF">TSPGSL018_6688</name>
</gene>
<dbReference type="EMBL" id="GBEZ01003121">
    <property type="protein sequence ID" value="JAC81994.1"/>
    <property type="molecule type" value="Transcribed_RNA"/>
</dbReference>
<feature type="non-terminal residue" evidence="1">
    <location>
        <position position="44"/>
    </location>
</feature>
<reference evidence="1" key="1">
    <citation type="submission" date="2014-05" db="EMBL/GenBank/DDBJ databases">
        <title>The transcriptome of the halophilic microalga Tetraselmis sp. GSL018 isolated from the Great Salt Lake, Utah.</title>
        <authorList>
            <person name="Jinkerson R.E."/>
            <person name="D'Adamo S."/>
            <person name="Posewitz M.C."/>
        </authorList>
    </citation>
    <scope>NUCLEOTIDE SEQUENCE</scope>
    <source>
        <strain evidence="1">GSL018</strain>
    </source>
</reference>
<proteinExistence type="predicted"/>
<sequence length="44" mass="5141">MEQVITWHMNQFQERLQRCVVRCQDEAHDSLPSGPSEKQIEGAQ</sequence>
<organism evidence="1">
    <name type="scientific">Tetraselmis sp. GSL018</name>
    <dbReference type="NCBI Taxonomy" id="582737"/>
    <lineage>
        <taxon>Eukaryota</taxon>
        <taxon>Viridiplantae</taxon>
        <taxon>Chlorophyta</taxon>
        <taxon>core chlorophytes</taxon>
        <taxon>Chlorodendrophyceae</taxon>
        <taxon>Chlorodendrales</taxon>
        <taxon>Chlorodendraceae</taxon>
        <taxon>Tetraselmis</taxon>
    </lineage>
</organism>
<dbReference type="InterPro" id="IPR008560">
    <property type="entry name" value="DUF842_euk"/>
</dbReference>
<accession>A0A061SFZ7</accession>
<dbReference type="Pfam" id="PF05811">
    <property type="entry name" value="DUF842"/>
    <property type="match status" value="1"/>
</dbReference>
<dbReference type="AlphaFoldDB" id="A0A061SFZ7"/>